<dbReference type="Proteomes" id="UP000887578">
    <property type="component" value="Unplaced"/>
</dbReference>
<evidence type="ECO:0000256" key="5">
    <source>
        <dbReference type="ARBA" id="ARBA00022692"/>
    </source>
</evidence>
<dbReference type="GO" id="GO:0016020">
    <property type="term" value="C:membrane"/>
    <property type="evidence" value="ECO:0007669"/>
    <property type="project" value="UniProtKB-SubCell"/>
</dbReference>
<dbReference type="PANTHER" id="PTHR21645">
    <property type="entry name" value="GLYCOSYLTRANSFERASE FAMILY 92 PROTEIN"/>
    <property type="match status" value="1"/>
</dbReference>
<reference evidence="10" key="1">
    <citation type="submission" date="2022-11" db="UniProtKB">
        <authorList>
            <consortium name="WormBaseParasite"/>
        </authorList>
    </citation>
    <scope>IDENTIFICATION</scope>
</reference>
<evidence type="ECO:0000256" key="7">
    <source>
        <dbReference type="ARBA" id="ARBA00023136"/>
    </source>
</evidence>
<evidence type="ECO:0000256" key="2">
    <source>
        <dbReference type="ARBA" id="ARBA00007647"/>
    </source>
</evidence>
<evidence type="ECO:0000256" key="1">
    <source>
        <dbReference type="ARBA" id="ARBA00004167"/>
    </source>
</evidence>
<dbReference type="PANTHER" id="PTHR21645:SF8">
    <property type="entry name" value="GLYCOSYLTRANSFERASE FAMILY 92 PROTEIN F13G3.3"/>
    <property type="match status" value="1"/>
</dbReference>
<keyword evidence="6" id="KW-1133">Transmembrane helix</keyword>
<evidence type="ECO:0000256" key="6">
    <source>
        <dbReference type="ARBA" id="ARBA00022989"/>
    </source>
</evidence>
<evidence type="ECO:0000313" key="9">
    <source>
        <dbReference type="Proteomes" id="UP000887578"/>
    </source>
</evidence>
<keyword evidence="5" id="KW-0812">Transmembrane</keyword>
<accession>A0A914QPF2</accession>
<name>A0A914QPF2_9BILA</name>
<dbReference type="GO" id="GO:0016757">
    <property type="term" value="F:glycosyltransferase activity"/>
    <property type="evidence" value="ECO:0007669"/>
    <property type="project" value="UniProtKB-UniRule"/>
</dbReference>
<evidence type="ECO:0000256" key="4">
    <source>
        <dbReference type="ARBA" id="ARBA00022679"/>
    </source>
</evidence>
<organism evidence="9 10">
    <name type="scientific">Panagrolaimus davidi</name>
    <dbReference type="NCBI Taxonomy" id="227884"/>
    <lineage>
        <taxon>Eukaryota</taxon>
        <taxon>Metazoa</taxon>
        <taxon>Ecdysozoa</taxon>
        <taxon>Nematoda</taxon>
        <taxon>Chromadorea</taxon>
        <taxon>Rhabditida</taxon>
        <taxon>Tylenchina</taxon>
        <taxon>Panagrolaimomorpha</taxon>
        <taxon>Panagrolaimoidea</taxon>
        <taxon>Panagrolaimidae</taxon>
        <taxon>Panagrolaimus</taxon>
    </lineage>
</organism>
<sequence>MKEIVDILEIYEKKKWIKIEKYVYIDFNTTILEEIGYKPMWELDSRSQPIAYTDCLMRFRESSEFIIVADVDDVLIPNKSNYFKEFSHWAKIYPFAAAFTYFRQSGIVKAFNSFGEFSLFNAINSLNVSGGNLDGKSIYQTKKAEIAWVHWPFFKNETVATIVPKNGGKMLHVGIGNSVNEKVCKSLTQNMQILLMQNYHKFDFYSDKLCRGTYFRSQNFCGKH</sequence>
<dbReference type="InterPro" id="IPR052012">
    <property type="entry name" value="GTase_92"/>
</dbReference>
<dbReference type="WBParaSite" id="PDA_v2.g3368.t1">
    <property type="protein sequence ID" value="PDA_v2.g3368.t1"/>
    <property type="gene ID" value="PDA_v2.g3368"/>
</dbReference>
<dbReference type="EC" id="2.4.1.-" evidence="8"/>
<evidence type="ECO:0000256" key="3">
    <source>
        <dbReference type="ARBA" id="ARBA00022676"/>
    </source>
</evidence>
<comment type="subcellular location">
    <subcellularLocation>
        <location evidence="1">Membrane</location>
        <topology evidence="1">Single-pass membrane protein</topology>
    </subcellularLocation>
</comment>
<evidence type="ECO:0000256" key="8">
    <source>
        <dbReference type="RuleBase" id="RU366017"/>
    </source>
</evidence>
<keyword evidence="4 8" id="KW-0808">Transferase</keyword>
<proteinExistence type="inferred from homology"/>
<dbReference type="InterPro" id="IPR008166">
    <property type="entry name" value="Glyco_transf_92"/>
</dbReference>
<evidence type="ECO:0000313" key="10">
    <source>
        <dbReference type="WBParaSite" id="PDA_v2.g3368.t1"/>
    </source>
</evidence>
<protein>
    <recommendedName>
        <fullName evidence="8">Glycosyltransferase family 92 protein</fullName>
        <ecNumber evidence="8">2.4.1.-</ecNumber>
    </recommendedName>
</protein>
<dbReference type="Pfam" id="PF01697">
    <property type="entry name" value="Glyco_transf_92"/>
    <property type="match status" value="1"/>
</dbReference>
<dbReference type="AlphaFoldDB" id="A0A914QPF2"/>
<keyword evidence="9" id="KW-1185">Reference proteome</keyword>
<keyword evidence="3 8" id="KW-0328">Glycosyltransferase</keyword>
<comment type="similarity">
    <text evidence="2 8">Belongs to the glycosyltransferase 92 family.</text>
</comment>
<keyword evidence="7" id="KW-0472">Membrane</keyword>